<dbReference type="AlphaFoldDB" id="B4GKC4"/>
<evidence type="ECO:0000256" key="6">
    <source>
        <dbReference type="ARBA" id="ARBA00022737"/>
    </source>
</evidence>
<dbReference type="InterPro" id="IPR001680">
    <property type="entry name" value="WD40_rpt"/>
</dbReference>
<feature type="repeat" description="WD" evidence="12">
    <location>
        <begin position="150"/>
        <end position="193"/>
    </location>
</feature>
<dbReference type="Gene3D" id="2.130.10.10">
    <property type="entry name" value="YVTN repeat-like/Quinoprotein amine dehydrogenase"/>
    <property type="match status" value="1"/>
</dbReference>
<evidence type="ECO:0000256" key="11">
    <source>
        <dbReference type="ARBA" id="ARBA00023273"/>
    </source>
</evidence>
<keyword evidence="14" id="KW-1185">Reference proteome</keyword>
<dbReference type="GO" id="GO:0036157">
    <property type="term" value="C:outer dynein arm"/>
    <property type="evidence" value="ECO:0007669"/>
    <property type="project" value="TreeGrafter"/>
</dbReference>
<protein>
    <submittedName>
        <fullName evidence="13">GL25707</fullName>
    </submittedName>
</protein>
<keyword evidence="6" id="KW-0677">Repeat</keyword>
<comment type="similarity">
    <text evidence="2">Belongs to the dynein intermediate chain family.</text>
</comment>
<evidence type="ECO:0000256" key="5">
    <source>
        <dbReference type="ARBA" id="ARBA00022701"/>
    </source>
</evidence>
<proteinExistence type="inferred from homology"/>
<dbReference type="eggNOG" id="KOG1587">
    <property type="taxonomic scope" value="Eukaryota"/>
</dbReference>
<keyword evidence="5" id="KW-0493">Microtubule</keyword>
<evidence type="ECO:0000256" key="10">
    <source>
        <dbReference type="ARBA" id="ARBA00023212"/>
    </source>
</evidence>
<evidence type="ECO:0000256" key="12">
    <source>
        <dbReference type="PROSITE-ProRule" id="PRU00221"/>
    </source>
</evidence>
<keyword evidence="11" id="KW-0966">Cell projection</keyword>
<sequence length="499" mass="57545">MSSQNNAINIYKEFFADLDEDLGSGIRMKITARAINMFHDLWYPQRHLSMCDWMPNNPKQFLTTFNNRPSNPNNQANTEFPEWGNENALYLWDINNPIRPVAYYDTNETVALAKLCPKDENFMAGGLHSGKVCLWNTSELGQPKDMCPLEAAHREVTSALCWVHSKSNTEFYSGSLDGSIKYWDTRDMKMSLQDLLLEPYPKDIQNRADSHGVTVLEFEYTIPVRYVMGSDMGCVFVGNRKAATPSETILSHFQIFAGPIRSIVRNPFFVKNFLLVADWRWRIWSEEIKNCPSTLYFYKRNQLTCGTWSTGRCSLFVIGDESGTLEFWDLLMSHRTPIVTVKFKQSITHVSFHPHGHLLTVSLAGGDVVILLIEDDMRTATAKEKALMAALFEREISRGKLLEQREEEIKLKKRNSKLSEVEELRSGEKPPEHVVKYDHKSPEKFVKYIEEDGELRKAIIEFNESIDYVAYKRSKRVSHIERTIFELEPESEDPVPKSE</sequence>
<dbReference type="OrthoDB" id="366230at2759"/>
<dbReference type="PROSITE" id="PS50082">
    <property type="entry name" value="WD_REPEATS_2"/>
    <property type="match status" value="1"/>
</dbReference>
<dbReference type="Pfam" id="PF00400">
    <property type="entry name" value="WD40"/>
    <property type="match status" value="1"/>
</dbReference>
<name>B4GKC4_DROPE</name>
<comment type="subcellular location">
    <subcellularLocation>
        <location evidence="1">Cytoplasm</location>
        <location evidence="1">Cytoskeleton</location>
        <location evidence="1">Cilium axoneme</location>
    </subcellularLocation>
</comment>
<dbReference type="SMR" id="B4GKC4"/>
<evidence type="ECO:0000256" key="8">
    <source>
        <dbReference type="ARBA" id="ARBA00023069"/>
    </source>
</evidence>
<organism evidence="14">
    <name type="scientific">Drosophila persimilis</name>
    <name type="common">Fruit fly</name>
    <dbReference type="NCBI Taxonomy" id="7234"/>
    <lineage>
        <taxon>Eukaryota</taxon>
        <taxon>Metazoa</taxon>
        <taxon>Ecdysozoa</taxon>
        <taxon>Arthropoda</taxon>
        <taxon>Hexapoda</taxon>
        <taxon>Insecta</taxon>
        <taxon>Pterygota</taxon>
        <taxon>Neoptera</taxon>
        <taxon>Endopterygota</taxon>
        <taxon>Diptera</taxon>
        <taxon>Brachycera</taxon>
        <taxon>Muscomorpha</taxon>
        <taxon>Ephydroidea</taxon>
        <taxon>Drosophilidae</taxon>
        <taxon>Drosophila</taxon>
        <taxon>Sophophora</taxon>
    </lineage>
</organism>
<reference evidence="13 14" key="1">
    <citation type="journal article" date="2007" name="Nature">
        <title>Evolution of genes and genomes on the Drosophila phylogeny.</title>
        <authorList>
            <consortium name="Drosophila 12 Genomes Consortium"/>
            <person name="Clark A.G."/>
            <person name="Eisen M.B."/>
            <person name="Smith D.R."/>
            <person name="Bergman C.M."/>
            <person name="Oliver B."/>
            <person name="Markow T.A."/>
            <person name="Kaufman T.C."/>
            <person name="Kellis M."/>
            <person name="Gelbart W."/>
            <person name="Iyer V.N."/>
            <person name="Pollard D.A."/>
            <person name="Sackton T.B."/>
            <person name="Larracuente A.M."/>
            <person name="Singh N.D."/>
            <person name="Abad J.P."/>
            <person name="Abt D.N."/>
            <person name="Adryan B."/>
            <person name="Aguade M."/>
            <person name="Akashi H."/>
            <person name="Anderson W.W."/>
            <person name="Aquadro C.F."/>
            <person name="Ardell D.H."/>
            <person name="Arguello R."/>
            <person name="Artieri C.G."/>
            <person name="Barbash D.A."/>
            <person name="Barker D."/>
            <person name="Barsanti P."/>
            <person name="Batterham P."/>
            <person name="Batzoglou S."/>
            <person name="Begun D."/>
            <person name="Bhutkar A."/>
            <person name="Blanco E."/>
            <person name="Bosak S.A."/>
            <person name="Bradley R.K."/>
            <person name="Brand A.D."/>
            <person name="Brent M.R."/>
            <person name="Brooks A.N."/>
            <person name="Brown R.H."/>
            <person name="Butlin R.K."/>
            <person name="Caggese C."/>
            <person name="Calvi B.R."/>
            <person name="Bernardo de Carvalho A."/>
            <person name="Caspi A."/>
            <person name="Castrezana S."/>
            <person name="Celniker S.E."/>
            <person name="Chang J.L."/>
            <person name="Chapple C."/>
            <person name="Chatterji S."/>
            <person name="Chinwalla A."/>
            <person name="Civetta A."/>
            <person name="Clifton S.W."/>
            <person name="Comeron J.M."/>
            <person name="Costello J.C."/>
            <person name="Coyne J.A."/>
            <person name="Daub J."/>
            <person name="David R.G."/>
            <person name="Delcher A.L."/>
            <person name="Delehaunty K."/>
            <person name="Do C.B."/>
            <person name="Ebling H."/>
            <person name="Edwards K."/>
            <person name="Eickbush T."/>
            <person name="Evans J.D."/>
            <person name="Filipski A."/>
            <person name="Findeiss S."/>
            <person name="Freyhult E."/>
            <person name="Fulton L."/>
            <person name="Fulton R."/>
            <person name="Garcia A.C."/>
            <person name="Gardiner A."/>
            <person name="Garfield D.A."/>
            <person name="Garvin B.E."/>
            <person name="Gibson G."/>
            <person name="Gilbert D."/>
            <person name="Gnerre S."/>
            <person name="Godfrey J."/>
            <person name="Good R."/>
            <person name="Gotea V."/>
            <person name="Gravely B."/>
            <person name="Greenberg A.J."/>
            <person name="Griffiths-Jones S."/>
            <person name="Gross S."/>
            <person name="Guigo R."/>
            <person name="Gustafson E.A."/>
            <person name="Haerty W."/>
            <person name="Hahn M.W."/>
            <person name="Halligan D.L."/>
            <person name="Halpern A.L."/>
            <person name="Halter G.M."/>
            <person name="Han M.V."/>
            <person name="Heger A."/>
            <person name="Hillier L."/>
            <person name="Hinrichs A.S."/>
            <person name="Holmes I."/>
            <person name="Hoskins R.A."/>
            <person name="Hubisz M.J."/>
            <person name="Hultmark D."/>
            <person name="Huntley M.A."/>
            <person name="Jaffe D.B."/>
            <person name="Jagadeeshan S."/>
            <person name="Jeck W.R."/>
            <person name="Johnson J."/>
            <person name="Jones C.D."/>
            <person name="Jordan W.C."/>
            <person name="Karpen G.H."/>
            <person name="Kataoka E."/>
            <person name="Keightley P.D."/>
            <person name="Kheradpour P."/>
            <person name="Kirkness E.F."/>
            <person name="Koerich L.B."/>
            <person name="Kristiansen K."/>
            <person name="Kudrna D."/>
            <person name="Kulathinal R.J."/>
            <person name="Kumar S."/>
            <person name="Kwok R."/>
            <person name="Lander E."/>
            <person name="Langley C.H."/>
            <person name="Lapoint R."/>
            <person name="Lazzaro B.P."/>
            <person name="Lee S.J."/>
            <person name="Levesque L."/>
            <person name="Li R."/>
            <person name="Lin C.F."/>
            <person name="Lin M.F."/>
            <person name="Lindblad-Toh K."/>
            <person name="Llopart A."/>
            <person name="Long M."/>
            <person name="Low L."/>
            <person name="Lozovsky E."/>
            <person name="Lu J."/>
            <person name="Luo M."/>
            <person name="Machado C.A."/>
            <person name="Makalowski W."/>
            <person name="Marzo M."/>
            <person name="Matsuda M."/>
            <person name="Matzkin L."/>
            <person name="McAllister B."/>
            <person name="McBride C.S."/>
            <person name="McKernan B."/>
            <person name="McKernan K."/>
            <person name="Mendez-Lago M."/>
            <person name="Minx P."/>
            <person name="Mollenhauer M.U."/>
            <person name="Montooth K."/>
            <person name="Mount S.M."/>
            <person name="Mu X."/>
            <person name="Myers E."/>
            <person name="Negre B."/>
            <person name="Newfeld S."/>
            <person name="Nielsen R."/>
            <person name="Noor M.A."/>
            <person name="O'Grady P."/>
            <person name="Pachter L."/>
            <person name="Papaceit M."/>
            <person name="Parisi M.J."/>
            <person name="Parisi M."/>
            <person name="Parts L."/>
            <person name="Pedersen J.S."/>
            <person name="Pesole G."/>
            <person name="Phillippy A.M."/>
            <person name="Ponting C.P."/>
            <person name="Pop M."/>
            <person name="Porcelli D."/>
            <person name="Powell J.R."/>
            <person name="Prohaska S."/>
            <person name="Pruitt K."/>
            <person name="Puig M."/>
            <person name="Quesneville H."/>
            <person name="Ram K.R."/>
            <person name="Rand D."/>
            <person name="Rasmussen M.D."/>
            <person name="Reed L.K."/>
            <person name="Reenan R."/>
            <person name="Reily A."/>
            <person name="Remington K.A."/>
            <person name="Rieger T.T."/>
            <person name="Ritchie M.G."/>
            <person name="Robin C."/>
            <person name="Rogers Y.H."/>
            <person name="Rohde C."/>
            <person name="Rozas J."/>
            <person name="Rubenfield M.J."/>
            <person name="Ruiz A."/>
            <person name="Russo S."/>
            <person name="Salzberg S.L."/>
            <person name="Sanchez-Gracia A."/>
            <person name="Saranga D.J."/>
            <person name="Sato H."/>
            <person name="Schaeffer S.W."/>
            <person name="Schatz M.C."/>
            <person name="Schlenke T."/>
            <person name="Schwartz R."/>
            <person name="Segarra C."/>
            <person name="Singh R.S."/>
            <person name="Sirot L."/>
            <person name="Sirota M."/>
            <person name="Sisneros N.B."/>
            <person name="Smith C.D."/>
            <person name="Smith T.F."/>
            <person name="Spieth J."/>
            <person name="Stage D.E."/>
            <person name="Stark A."/>
            <person name="Stephan W."/>
            <person name="Strausberg R.L."/>
            <person name="Strempel S."/>
            <person name="Sturgill D."/>
            <person name="Sutton G."/>
            <person name="Sutton G.G."/>
            <person name="Tao W."/>
            <person name="Teichmann S."/>
            <person name="Tobari Y.N."/>
            <person name="Tomimura Y."/>
            <person name="Tsolas J.M."/>
            <person name="Valente V.L."/>
            <person name="Venter E."/>
            <person name="Venter J.C."/>
            <person name="Vicario S."/>
            <person name="Vieira F.G."/>
            <person name="Vilella A.J."/>
            <person name="Villasante A."/>
            <person name="Walenz B."/>
            <person name="Wang J."/>
            <person name="Wasserman M."/>
            <person name="Watts T."/>
            <person name="Wilson D."/>
            <person name="Wilson R.K."/>
            <person name="Wing R.A."/>
            <person name="Wolfner M.F."/>
            <person name="Wong A."/>
            <person name="Wong G.K."/>
            <person name="Wu C.I."/>
            <person name="Wu G."/>
            <person name="Yamamoto D."/>
            <person name="Yang H.P."/>
            <person name="Yang S.P."/>
            <person name="Yorke J.A."/>
            <person name="Yoshida K."/>
            <person name="Zdobnov E."/>
            <person name="Zhang P."/>
            <person name="Zhang Y."/>
            <person name="Zimin A.V."/>
            <person name="Baldwin J."/>
            <person name="Abdouelleil A."/>
            <person name="Abdulkadir J."/>
            <person name="Abebe A."/>
            <person name="Abera B."/>
            <person name="Abreu J."/>
            <person name="Acer S.C."/>
            <person name="Aftuck L."/>
            <person name="Alexander A."/>
            <person name="An P."/>
            <person name="Anderson E."/>
            <person name="Anderson S."/>
            <person name="Arachi H."/>
            <person name="Azer M."/>
            <person name="Bachantsang P."/>
            <person name="Barry A."/>
            <person name="Bayul T."/>
            <person name="Berlin A."/>
            <person name="Bessette D."/>
            <person name="Bloom T."/>
            <person name="Blye J."/>
            <person name="Boguslavskiy L."/>
            <person name="Bonnet C."/>
            <person name="Boukhgalter B."/>
            <person name="Bourzgui I."/>
            <person name="Brown A."/>
            <person name="Cahill P."/>
            <person name="Channer S."/>
            <person name="Cheshatsang Y."/>
            <person name="Chuda L."/>
            <person name="Citroen M."/>
            <person name="Collymore A."/>
            <person name="Cooke P."/>
            <person name="Costello M."/>
            <person name="D'Aco K."/>
            <person name="Daza R."/>
            <person name="De Haan G."/>
            <person name="DeGray S."/>
            <person name="DeMaso C."/>
            <person name="Dhargay N."/>
            <person name="Dooley K."/>
            <person name="Dooley E."/>
            <person name="Doricent M."/>
            <person name="Dorje P."/>
            <person name="Dorjee K."/>
            <person name="Dupes A."/>
            <person name="Elong R."/>
            <person name="Falk J."/>
            <person name="Farina A."/>
            <person name="Faro S."/>
            <person name="Ferguson D."/>
            <person name="Fisher S."/>
            <person name="Foley C.D."/>
            <person name="Franke A."/>
            <person name="Friedrich D."/>
            <person name="Gadbois L."/>
            <person name="Gearin G."/>
            <person name="Gearin C.R."/>
            <person name="Giannoukos G."/>
            <person name="Goode T."/>
            <person name="Graham J."/>
            <person name="Grandbois E."/>
            <person name="Grewal S."/>
            <person name="Gyaltsen K."/>
            <person name="Hafez N."/>
            <person name="Hagos B."/>
            <person name="Hall J."/>
            <person name="Henson C."/>
            <person name="Hollinger A."/>
            <person name="Honan T."/>
            <person name="Huard M.D."/>
            <person name="Hughes L."/>
            <person name="Hurhula B."/>
            <person name="Husby M.E."/>
            <person name="Kamat A."/>
            <person name="Kanga B."/>
            <person name="Kashin S."/>
            <person name="Khazanovich D."/>
            <person name="Kisner P."/>
            <person name="Lance K."/>
            <person name="Lara M."/>
            <person name="Lee W."/>
            <person name="Lennon N."/>
            <person name="Letendre F."/>
            <person name="LeVine R."/>
            <person name="Lipovsky A."/>
            <person name="Liu X."/>
            <person name="Liu J."/>
            <person name="Liu S."/>
            <person name="Lokyitsang T."/>
            <person name="Lokyitsang Y."/>
            <person name="Lubonja R."/>
            <person name="Lui A."/>
            <person name="MacDonald P."/>
            <person name="Magnisalis V."/>
            <person name="Maru K."/>
            <person name="Matthews C."/>
            <person name="McCusker W."/>
            <person name="McDonough S."/>
            <person name="Mehta T."/>
            <person name="Meldrim J."/>
            <person name="Meneus L."/>
            <person name="Mihai O."/>
            <person name="Mihalev A."/>
            <person name="Mihova T."/>
            <person name="Mittelman R."/>
            <person name="Mlenga V."/>
            <person name="Montmayeur A."/>
            <person name="Mulrain L."/>
            <person name="Navidi A."/>
            <person name="Naylor J."/>
            <person name="Negash T."/>
            <person name="Nguyen T."/>
            <person name="Nguyen N."/>
            <person name="Nicol R."/>
            <person name="Norbu C."/>
            <person name="Norbu N."/>
            <person name="Novod N."/>
            <person name="O'Neill B."/>
            <person name="Osman S."/>
            <person name="Markiewicz E."/>
            <person name="Oyono O.L."/>
            <person name="Patti C."/>
            <person name="Phunkhang P."/>
            <person name="Pierre F."/>
            <person name="Priest M."/>
            <person name="Raghuraman S."/>
            <person name="Rege F."/>
            <person name="Reyes R."/>
            <person name="Rise C."/>
            <person name="Rogov P."/>
            <person name="Ross K."/>
            <person name="Ryan E."/>
            <person name="Settipalli S."/>
            <person name="Shea T."/>
            <person name="Sherpa N."/>
            <person name="Shi L."/>
            <person name="Shih D."/>
            <person name="Sparrow T."/>
            <person name="Spaulding J."/>
            <person name="Stalker J."/>
            <person name="Stange-Thomann N."/>
            <person name="Stavropoulos S."/>
            <person name="Stone C."/>
            <person name="Strader C."/>
            <person name="Tesfaye S."/>
            <person name="Thomson T."/>
            <person name="Thoulutsang Y."/>
            <person name="Thoulutsang D."/>
            <person name="Topham K."/>
            <person name="Topping I."/>
            <person name="Tsamla T."/>
            <person name="Vassiliev H."/>
            <person name="Vo A."/>
            <person name="Wangchuk T."/>
            <person name="Wangdi T."/>
            <person name="Weiand M."/>
            <person name="Wilkinson J."/>
            <person name="Wilson A."/>
            <person name="Yadav S."/>
            <person name="Young G."/>
            <person name="Yu Q."/>
            <person name="Zembek L."/>
            <person name="Zhong D."/>
            <person name="Zimmer A."/>
            <person name="Zwirko Z."/>
            <person name="Jaffe D.B."/>
            <person name="Alvarez P."/>
            <person name="Brockman W."/>
            <person name="Butler J."/>
            <person name="Chin C."/>
            <person name="Gnerre S."/>
            <person name="Grabherr M."/>
            <person name="Kleber M."/>
            <person name="Mauceli E."/>
            <person name="MacCallum I."/>
        </authorList>
    </citation>
    <scope>NUCLEOTIDE SEQUENCE [LARGE SCALE GENOMIC DNA]</scope>
    <source>
        <strain evidence="14">MSH-3 / Tucson 14011-0111.49</strain>
    </source>
</reference>
<evidence type="ECO:0000313" key="13">
    <source>
        <dbReference type="EMBL" id="EDW37090.1"/>
    </source>
</evidence>
<keyword evidence="8" id="KW-0969">Cilium</keyword>
<evidence type="ECO:0000256" key="7">
    <source>
        <dbReference type="ARBA" id="ARBA00023017"/>
    </source>
</evidence>
<evidence type="ECO:0000256" key="1">
    <source>
        <dbReference type="ARBA" id="ARBA00004430"/>
    </source>
</evidence>
<evidence type="ECO:0000256" key="9">
    <source>
        <dbReference type="ARBA" id="ARBA00023175"/>
    </source>
</evidence>
<evidence type="ECO:0000256" key="2">
    <source>
        <dbReference type="ARBA" id="ARBA00011059"/>
    </source>
</evidence>
<dbReference type="SMART" id="SM00320">
    <property type="entry name" value="WD40"/>
    <property type="match status" value="4"/>
</dbReference>
<keyword evidence="10" id="KW-0206">Cytoskeleton</keyword>
<dbReference type="InterPro" id="IPR015943">
    <property type="entry name" value="WD40/YVTN_repeat-like_dom_sf"/>
</dbReference>
<dbReference type="InterPro" id="IPR050687">
    <property type="entry name" value="Dynein_IC"/>
</dbReference>
<keyword evidence="4 12" id="KW-0853">WD repeat</keyword>
<keyword evidence="3" id="KW-0963">Cytoplasm</keyword>
<dbReference type="EMBL" id="CH479184">
    <property type="protein sequence ID" value="EDW37090.1"/>
    <property type="molecule type" value="Genomic_DNA"/>
</dbReference>
<dbReference type="GO" id="GO:0036158">
    <property type="term" value="P:outer dynein arm assembly"/>
    <property type="evidence" value="ECO:0007669"/>
    <property type="project" value="TreeGrafter"/>
</dbReference>
<dbReference type="SUPFAM" id="SSF50978">
    <property type="entry name" value="WD40 repeat-like"/>
    <property type="match status" value="1"/>
</dbReference>
<dbReference type="GO" id="GO:0045504">
    <property type="term" value="F:dynein heavy chain binding"/>
    <property type="evidence" value="ECO:0007669"/>
    <property type="project" value="TreeGrafter"/>
</dbReference>
<evidence type="ECO:0000313" key="14">
    <source>
        <dbReference type="Proteomes" id="UP000008744"/>
    </source>
</evidence>
<keyword evidence="9" id="KW-0505">Motor protein</keyword>
<evidence type="ECO:0000256" key="4">
    <source>
        <dbReference type="ARBA" id="ARBA00022574"/>
    </source>
</evidence>
<dbReference type="OMA" id="MSHTRPI"/>
<dbReference type="KEGG" id="dpe:6593715"/>
<dbReference type="InterPro" id="IPR036322">
    <property type="entry name" value="WD40_repeat_dom_sf"/>
</dbReference>
<accession>B4GKC4</accession>
<dbReference type="GO" id="GO:0045503">
    <property type="term" value="F:dynein light chain binding"/>
    <property type="evidence" value="ECO:0007669"/>
    <property type="project" value="TreeGrafter"/>
</dbReference>
<dbReference type="PANTHER" id="PTHR12442:SF7">
    <property type="entry name" value="DYNEIN AXONEMAL INTERMEDIATE CHAIN 2"/>
    <property type="match status" value="1"/>
</dbReference>
<dbReference type="Proteomes" id="UP000008744">
    <property type="component" value="Unassembled WGS sequence"/>
</dbReference>
<evidence type="ECO:0000256" key="3">
    <source>
        <dbReference type="ARBA" id="ARBA00022490"/>
    </source>
</evidence>
<dbReference type="PANTHER" id="PTHR12442">
    <property type="entry name" value="DYNEIN INTERMEDIATE CHAIN"/>
    <property type="match status" value="1"/>
</dbReference>
<dbReference type="GO" id="GO:0005874">
    <property type="term" value="C:microtubule"/>
    <property type="evidence" value="ECO:0007669"/>
    <property type="project" value="UniProtKB-KW"/>
</dbReference>
<gene>
    <name evidence="13" type="primary">Dper\GL25707</name>
    <name evidence="13" type="ORF">Dper_GL25707</name>
</gene>
<dbReference type="HOGENOM" id="CLU_022406_1_0_1"/>
<dbReference type="GO" id="GO:0003341">
    <property type="term" value="P:cilium movement"/>
    <property type="evidence" value="ECO:0007669"/>
    <property type="project" value="TreeGrafter"/>
</dbReference>
<keyword evidence="7" id="KW-0243">Dynein</keyword>
<dbReference type="STRING" id="7234.B4GKC4"/>
<dbReference type="PhylomeDB" id="B4GKC4"/>